<keyword evidence="4 11" id="KW-0812">Transmembrane</keyword>
<dbReference type="InterPro" id="IPR008915">
    <property type="entry name" value="Peptidase_M50"/>
</dbReference>
<dbReference type="Pfam" id="PF02163">
    <property type="entry name" value="Peptidase_M50"/>
    <property type="match status" value="1"/>
</dbReference>
<dbReference type="PANTHER" id="PTHR42837">
    <property type="entry name" value="REGULATOR OF SIGMA-E PROTEASE RSEP"/>
    <property type="match status" value="1"/>
</dbReference>
<evidence type="ECO:0000256" key="11">
    <source>
        <dbReference type="SAM" id="Phobius"/>
    </source>
</evidence>
<evidence type="ECO:0000259" key="12">
    <source>
        <dbReference type="SMART" id="SM00228"/>
    </source>
</evidence>
<organism evidence="13">
    <name type="scientific">marine metagenome</name>
    <dbReference type="NCBI Taxonomy" id="408172"/>
    <lineage>
        <taxon>unclassified sequences</taxon>
        <taxon>metagenomes</taxon>
        <taxon>ecological metagenomes</taxon>
    </lineage>
</organism>
<dbReference type="InterPro" id="IPR036034">
    <property type="entry name" value="PDZ_sf"/>
</dbReference>
<feature type="domain" description="PDZ" evidence="12">
    <location>
        <begin position="251"/>
        <end position="323"/>
    </location>
</feature>
<feature type="transmembrane region" description="Helical" evidence="11">
    <location>
        <begin position="6"/>
        <end position="31"/>
    </location>
</feature>
<dbReference type="InterPro" id="IPR004387">
    <property type="entry name" value="Pept_M50_Zn"/>
</dbReference>
<dbReference type="EMBL" id="UINC01082962">
    <property type="protein sequence ID" value="SVC28205.1"/>
    <property type="molecule type" value="Genomic_DNA"/>
</dbReference>
<dbReference type="PANTHER" id="PTHR42837:SF2">
    <property type="entry name" value="MEMBRANE METALLOPROTEASE ARASP2, CHLOROPLASTIC-RELATED"/>
    <property type="match status" value="1"/>
</dbReference>
<dbReference type="GO" id="GO:0016020">
    <property type="term" value="C:membrane"/>
    <property type="evidence" value="ECO:0007669"/>
    <property type="project" value="UniProtKB-SubCell"/>
</dbReference>
<proteinExistence type="predicted"/>
<protein>
    <recommendedName>
        <fullName evidence="12">PDZ domain-containing protein</fullName>
    </recommendedName>
</protein>
<evidence type="ECO:0000256" key="8">
    <source>
        <dbReference type="ARBA" id="ARBA00023049"/>
    </source>
</evidence>
<sequence>MSLLYDFAFIFVALLALGITIFVHELGHFLAAKRRGLVIRRFSIGFGPKIFGWESGGVEYRLSAIPFGGYVALPQLADMGRLEGAEEEIPEKETIDEKDQEAEGEEENKETDKIEKLPKISYSDKMIVAVMGAVFNVLFAFILSCVLWFFGYDVRASQLTTEIGYVAEEVERWNPLIDEGESVPGPAKRAGLLPGDKILEIDGSSVEDFMDVQNHIVTGKRKTEDGQRIVTVLVEREGIKQSVDIRPEVVSNEEIRIIGIGPKETFFVGELSPGMPGETVGLEPGDQPWAIDGQRIYSFAYLIDYLEKLEGNATVAFTVLKGGENGPEKTYSIQPIVTEIEQAGELITRTLIGFRPQQKIVTTYPNPLVLIAKRVKDM</sequence>
<dbReference type="Gene3D" id="2.30.42.10">
    <property type="match status" value="2"/>
</dbReference>
<comment type="subcellular location">
    <subcellularLocation>
        <location evidence="2">Membrane</location>
        <topology evidence="2">Multi-pass membrane protein</topology>
    </subcellularLocation>
</comment>
<evidence type="ECO:0000256" key="9">
    <source>
        <dbReference type="ARBA" id="ARBA00023136"/>
    </source>
</evidence>
<dbReference type="InterPro" id="IPR041489">
    <property type="entry name" value="PDZ_6"/>
</dbReference>
<keyword evidence="9 11" id="KW-0472">Membrane</keyword>
<keyword evidence="8" id="KW-0482">Metalloprotease</keyword>
<evidence type="ECO:0000256" key="1">
    <source>
        <dbReference type="ARBA" id="ARBA00001947"/>
    </source>
</evidence>
<gene>
    <name evidence="13" type="ORF">METZ01_LOCUS281059</name>
</gene>
<evidence type="ECO:0000256" key="3">
    <source>
        <dbReference type="ARBA" id="ARBA00022670"/>
    </source>
</evidence>
<feature type="non-terminal residue" evidence="13">
    <location>
        <position position="378"/>
    </location>
</feature>
<comment type="cofactor">
    <cofactor evidence="1">
        <name>Zn(2+)</name>
        <dbReference type="ChEBI" id="CHEBI:29105"/>
    </cofactor>
</comment>
<dbReference type="Pfam" id="PF17820">
    <property type="entry name" value="PDZ_6"/>
    <property type="match status" value="1"/>
</dbReference>
<dbReference type="SMART" id="SM00228">
    <property type="entry name" value="PDZ"/>
    <property type="match status" value="2"/>
</dbReference>
<dbReference type="GO" id="GO:0006508">
    <property type="term" value="P:proteolysis"/>
    <property type="evidence" value="ECO:0007669"/>
    <property type="project" value="UniProtKB-KW"/>
</dbReference>
<feature type="region of interest" description="Disordered" evidence="10">
    <location>
        <begin position="87"/>
        <end position="112"/>
    </location>
</feature>
<feature type="compositionally biased region" description="Acidic residues" evidence="10">
    <location>
        <begin position="98"/>
        <end position="109"/>
    </location>
</feature>
<accession>A0A382KXD1</accession>
<keyword evidence="3" id="KW-0645">Protease</keyword>
<evidence type="ECO:0000256" key="5">
    <source>
        <dbReference type="ARBA" id="ARBA00022801"/>
    </source>
</evidence>
<keyword evidence="5" id="KW-0378">Hydrolase</keyword>
<keyword evidence="6" id="KW-0862">Zinc</keyword>
<evidence type="ECO:0000313" key="13">
    <source>
        <dbReference type="EMBL" id="SVC28205.1"/>
    </source>
</evidence>
<evidence type="ECO:0000256" key="7">
    <source>
        <dbReference type="ARBA" id="ARBA00022989"/>
    </source>
</evidence>
<dbReference type="CDD" id="cd06163">
    <property type="entry name" value="S2P-M50_PDZ_RseP-like"/>
    <property type="match status" value="1"/>
</dbReference>
<dbReference type="SUPFAM" id="SSF50156">
    <property type="entry name" value="PDZ domain-like"/>
    <property type="match status" value="2"/>
</dbReference>
<dbReference type="AlphaFoldDB" id="A0A382KXD1"/>
<dbReference type="GO" id="GO:0004222">
    <property type="term" value="F:metalloendopeptidase activity"/>
    <property type="evidence" value="ECO:0007669"/>
    <property type="project" value="InterPro"/>
</dbReference>
<evidence type="ECO:0000256" key="6">
    <source>
        <dbReference type="ARBA" id="ARBA00022833"/>
    </source>
</evidence>
<evidence type="ECO:0000256" key="4">
    <source>
        <dbReference type="ARBA" id="ARBA00022692"/>
    </source>
</evidence>
<name>A0A382KXD1_9ZZZZ</name>
<dbReference type="InterPro" id="IPR001478">
    <property type="entry name" value="PDZ"/>
</dbReference>
<evidence type="ECO:0000256" key="10">
    <source>
        <dbReference type="SAM" id="MobiDB-lite"/>
    </source>
</evidence>
<feature type="domain" description="PDZ" evidence="12">
    <location>
        <begin position="136"/>
        <end position="238"/>
    </location>
</feature>
<reference evidence="13" key="1">
    <citation type="submission" date="2018-05" db="EMBL/GenBank/DDBJ databases">
        <authorList>
            <person name="Lanie J.A."/>
            <person name="Ng W.-L."/>
            <person name="Kazmierczak K.M."/>
            <person name="Andrzejewski T.M."/>
            <person name="Davidsen T.M."/>
            <person name="Wayne K.J."/>
            <person name="Tettelin H."/>
            <person name="Glass J.I."/>
            <person name="Rusch D."/>
            <person name="Podicherti R."/>
            <person name="Tsui H.-C.T."/>
            <person name="Winkler M.E."/>
        </authorList>
    </citation>
    <scope>NUCLEOTIDE SEQUENCE</scope>
</reference>
<evidence type="ECO:0000256" key="2">
    <source>
        <dbReference type="ARBA" id="ARBA00004141"/>
    </source>
</evidence>
<feature type="transmembrane region" description="Helical" evidence="11">
    <location>
        <begin position="126"/>
        <end position="150"/>
    </location>
</feature>
<keyword evidence="7 11" id="KW-1133">Transmembrane helix</keyword>